<dbReference type="EMBL" id="CAAE01014597">
    <property type="protein sequence ID" value="CAG00349.1"/>
    <property type="molecule type" value="Genomic_DNA"/>
</dbReference>
<dbReference type="GO" id="GO:0038023">
    <property type="term" value="F:signaling receptor activity"/>
    <property type="evidence" value="ECO:0007669"/>
    <property type="project" value="InterPro"/>
</dbReference>
<dbReference type="PANTHER" id="PTHR10269:SF3">
    <property type="entry name" value="GDNF FAMILY RECEPTOR ALPHA-1"/>
    <property type="match status" value="1"/>
</dbReference>
<keyword evidence="8" id="KW-0325">Glycoprotein</keyword>
<feature type="domain" description="GDNF/GAS1" evidence="11">
    <location>
        <begin position="111"/>
        <end position="197"/>
    </location>
</feature>
<evidence type="ECO:0000256" key="5">
    <source>
        <dbReference type="ARBA" id="ARBA00022729"/>
    </source>
</evidence>
<dbReference type="GO" id="GO:0007169">
    <property type="term" value="P:cell surface receptor protein tyrosine kinase signaling pathway"/>
    <property type="evidence" value="ECO:0007669"/>
    <property type="project" value="UniProtKB-ARBA"/>
</dbReference>
<keyword evidence="7" id="KW-0675">Receptor</keyword>
<evidence type="ECO:0000259" key="11">
    <source>
        <dbReference type="SMART" id="SM00907"/>
    </source>
</evidence>
<dbReference type="GO" id="GO:0009897">
    <property type="term" value="C:external side of plasma membrane"/>
    <property type="evidence" value="ECO:0007669"/>
    <property type="project" value="TreeGrafter"/>
</dbReference>
<evidence type="ECO:0000256" key="2">
    <source>
        <dbReference type="ARBA" id="ARBA00005961"/>
    </source>
</evidence>
<dbReference type="Gene3D" id="1.10.220.110">
    <property type="entry name" value="GDNF binding domain"/>
    <property type="match status" value="1"/>
</dbReference>
<evidence type="ECO:0000256" key="1">
    <source>
        <dbReference type="ARBA" id="ARBA00004609"/>
    </source>
</evidence>
<feature type="non-terminal residue" evidence="12">
    <location>
        <position position="247"/>
    </location>
</feature>
<comment type="subcellular location">
    <subcellularLocation>
        <location evidence="1">Cell membrane</location>
        <topology evidence="1">Lipid-anchor</topology>
        <topology evidence="1">GPI-anchor</topology>
    </subcellularLocation>
</comment>
<organism evidence="12">
    <name type="scientific">Tetraodon nigroviridis</name>
    <name type="common">Spotted green pufferfish</name>
    <name type="synonym">Chelonodon nigroviridis</name>
    <dbReference type="NCBI Taxonomy" id="99883"/>
    <lineage>
        <taxon>Eukaryota</taxon>
        <taxon>Metazoa</taxon>
        <taxon>Chordata</taxon>
        <taxon>Craniata</taxon>
        <taxon>Vertebrata</taxon>
        <taxon>Euteleostomi</taxon>
        <taxon>Actinopterygii</taxon>
        <taxon>Neopterygii</taxon>
        <taxon>Teleostei</taxon>
        <taxon>Neoteleostei</taxon>
        <taxon>Acanthomorphata</taxon>
        <taxon>Eupercaria</taxon>
        <taxon>Tetraodontiformes</taxon>
        <taxon>Tetradontoidea</taxon>
        <taxon>Tetraodontidae</taxon>
        <taxon>Tetraodon</taxon>
    </lineage>
</organism>
<name>Q4SG83_TETNG</name>
<evidence type="ECO:0000256" key="3">
    <source>
        <dbReference type="ARBA" id="ARBA00022475"/>
    </source>
</evidence>
<dbReference type="FunFam" id="1.10.220.110:FF:000001">
    <property type="entry name" value="GDNF family receptor alpha"/>
    <property type="match status" value="1"/>
</dbReference>
<dbReference type="GO" id="GO:0007399">
    <property type="term" value="P:nervous system development"/>
    <property type="evidence" value="ECO:0007669"/>
    <property type="project" value="TreeGrafter"/>
</dbReference>
<dbReference type="Pfam" id="PF02351">
    <property type="entry name" value="GDNF"/>
    <property type="match status" value="2"/>
</dbReference>
<evidence type="ECO:0000313" key="12">
    <source>
        <dbReference type="EMBL" id="CAG00349.1"/>
    </source>
</evidence>
<gene>
    <name evidence="12" type="ORF">GSTENG00018767001</name>
</gene>
<evidence type="ECO:0000256" key="9">
    <source>
        <dbReference type="ARBA" id="ARBA00023288"/>
    </source>
</evidence>
<dbReference type="InterPro" id="IPR016017">
    <property type="entry name" value="GDNF/GAS1"/>
</dbReference>
<keyword evidence="3" id="KW-1003">Cell membrane</keyword>
<dbReference type="GO" id="GO:0043235">
    <property type="term" value="C:receptor complex"/>
    <property type="evidence" value="ECO:0007669"/>
    <property type="project" value="TreeGrafter"/>
</dbReference>
<comment type="similarity">
    <text evidence="2">Belongs to the GDNFR family.</text>
</comment>
<sequence length="247" mass="27372">MVNQFDSLRGEPAVVRKNDCLNAAKACNLNDTCKKYRSAYISPCTSRVSTAEVCNKRKCHKALRQFFDKISSIHSLSLSLSVSFFPSACGALELSDKCSGLNNRSQRSNVSSKFICQSRLADFFVNCQPEPRSLSGCLKENYADCLLAYSGLIGTVMTPNYLRSPKISVSPYCDCSNSGNVKDDCDKFTEFFTENTCLRNAIQAFGNGTDVGMWQPMSPVQTTTSTTTPSQRNRERNPNNIDNHINT</sequence>
<evidence type="ECO:0000256" key="10">
    <source>
        <dbReference type="SAM" id="MobiDB-lite"/>
    </source>
</evidence>
<dbReference type="InterPro" id="IPR003438">
    <property type="entry name" value="GDNF_rcpt"/>
</dbReference>
<accession>Q4SG83</accession>
<proteinExistence type="inferred from homology"/>
<dbReference type="PRINTS" id="PR01316">
    <property type="entry name" value="GDNFRECEPTOR"/>
</dbReference>
<dbReference type="AlphaFoldDB" id="Q4SG83"/>
<feature type="region of interest" description="Disordered" evidence="10">
    <location>
        <begin position="216"/>
        <end position="247"/>
    </location>
</feature>
<evidence type="ECO:0000256" key="7">
    <source>
        <dbReference type="ARBA" id="ARBA00023170"/>
    </source>
</evidence>
<keyword evidence="6" id="KW-0472">Membrane</keyword>
<reference evidence="12" key="1">
    <citation type="journal article" date="2004" name="Nature">
        <title>Genome duplication in the teleost fish Tetraodon nigroviridis reveals the early vertebrate proto-karyotype.</title>
        <authorList>
            <person name="Jaillon O."/>
            <person name="Aury J.-M."/>
            <person name="Brunet F."/>
            <person name="Petit J.-L."/>
            <person name="Stange-Thomann N."/>
            <person name="Mauceli E."/>
            <person name="Bouneau L."/>
            <person name="Fischer C."/>
            <person name="Ozouf-Costaz C."/>
            <person name="Bernot A."/>
            <person name="Nicaud S."/>
            <person name="Jaffe D."/>
            <person name="Fisher S."/>
            <person name="Lutfalla G."/>
            <person name="Dossat C."/>
            <person name="Segurens B."/>
            <person name="Dasilva C."/>
            <person name="Salanoubat M."/>
            <person name="Levy M."/>
            <person name="Boudet N."/>
            <person name="Castellano S."/>
            <person name="Anthouard V."/>
            <person name="Jubin C."/>
            <person name="Castelli V."/>
            <person name="Katinka M."/>
            <person name="Vacherie B."/>
            <person name="Biemont C."/>
            <person name="Skalli Z."/>
            <person name="Cattolico L."/>
            <person name="Poulain J."/>
            <person name="De Berardinis V."/>
            <person name="Cruaud C."/>
            <person name="Duprat S."/>
            <person name="Brottier P."/>
            <person name="Coutanceau J.-P."/>
            <person name="Gouzy J."/>
            <person name="Parra G."/>
            <person name="Lardier G."/>
            <person name="Chapple C."/>
            <person name="McKernan K.J."/>
            <person name="McEwan P."/>
            <person name="Bosak S."/>
            <person name="Kellis M."/>
            <person name="Volff J.-N."/>
            <person name="Guigo R."/>
            <person name="Zody M.C."/>
            <person name="Mesirov J."/>
            <person name="Lindblad-Toh K."/>
            <person name="Birren B."/>
            <person name="Nusbaum C."/>
            <person name="Kahn D."/>
            <person name="Robinson-Rechavi M."/>
            <person name="Laudet V."/>
            <person name="Schachter V."/>
            <person name="Quetier F."/>
            <person name="Saurin W."/>
            <person name="Scarpelli C."/>
            <person name="Wincker P."/>
            <person name="Lander E.S."/>
            <person name="Weissenbach J."/>
            <person name="Roest Crollius H."/>
        </authorList>
    </citation>
    <scope>NUCLEOTIDE SEQUENCE [LARGE SCALE GENOMIC DNA]</scope>
</reference>
<evidence type="ECO:0000256" key="4">
    <source>
        <dbReference type="ARBA" id="ARBA00022622"/>
    </source>
</evidence>
<dbReference type="SUPFAM" id="SSF110035">
    <property type="entry name" value="GDNF receptor-like"/>
    <property type="match status" value="1"/>
</dbReference>
<evidence type="ECO:0000256" key="8">
    <source>
        <dbReference type="ARBA" id="ARBA00023180"/>
    </source>
</evidence>
<dbReference type="SMART" id="SM00907">
    <property type="entry name" value="GDNF"/>
    <property type="match status" value="2"/>
</dbReference>
<evidence type="ECO:0000256" key="6">
    <source>
        <dbReference type="ARBA" id="ARBA00023136"/>
    </source>
</evidence>
<keyword evidence="5" id="KW-0732">Signal</keyword>
<protein>
    <submittedName>
        <fullName evidence="12">Chromosome 17 SCAF14597, whole genome shotgun sequence</fullName>
    </submittedName>
</protein>
<keyword evidence="4" id="KW-0336">GPI-anchor</keyword>
<dbReference type="InterPro" id="IPR037193">
    <property type="entry name" value="GDNF_alpha"/>
</dbReference>
<keyword evidence="9" id="KW-0449">Lipoprotein</keyword>
<dbReference type="PANTHER" id="PTHR10269">
    <property type="entry name" value="GDNF RECEPTOR ALPHA"/>
    <property type="match status" value="1"/>
</dbReference>
<feature type="compositionally biased region" description="Polar residues" evidence="10">
    <location>
        <begin position="238"/>
        <end position="247"/>
    </location>
</feature>
<dbReference type="KEGG" id="tng:GSTEN00018767G001"/>
<dbReference type="OrthoDB" id="9435188at2759"/>
<reference evidence="12" key="2">
    <citation type="submission" date="2004-02" db="EMBL/GenBank/DDBJ databases">
        <authorList>
            <consortium name="Genoscope"/>
            <consortium name="Whitehead Institute Centre for Genome Research"/>
        </authorList>
    </citation>
    <scope>NUCLEOTIDE SEQUENCE</scope>
</reference>
<feature type="compositionally biased region" description="Low complexity" evidence="10">
    <location>
        <begin position="216"/>
        <end position="231"/>
    </location>
</feature>
<feature type="domain" description="GDNF/GAS1" evidence="11">
    <location>
        <begin position="20"/>
        <end position="106"/>
    </location>
</feature>